<reference evidence="2 3" key="1">
    <citation type="submission" date="2017-11" db="EMBL/GenBank/DDBJ databases">
        <title>Draft genome of Arthrobacter agilis strain UMCV2, a plant growth-promoting rhizobacterium and biocontrol capacity of phytopathogenic fungi.</title>
        <authorList>
            <person name="Martinez-Camara R."/>
            <person name="Santoyo G."/>
            <person name="Moreno-Hagelsieb G."/>
            <person name="Valencia-Cantero E."/>
        </authorList>
    </citation>
    <scope>NUCLEOTIDE SEQUENCE [LARGE SCALE GENOMIC DNA]</scope>
    <source>
        <strain evidence="2 3">UMCV2</strain>
    </source>
</reference>
<dbReference type="AlphaFoldDB" id="A0A2L0UDD4"/>
<name>A0A2L0UDD4_9MICC</name>
<dbReference type="Pfam" id="PF05649">
    <property type="entry name" value="Peptidase_M13_N"/>
    <property type="match status" value="1"/>
</dbReference>
<evidence type="ECO:0000313" key="2">
    <source>
        <dbReference type="EMBL" id="AUZ87212.1"/>
    </source>
</evidence>
<accession>A0A2L0UDD4</accession>
<dbReference type="EMBL" id="CP024915">
    <property type="protein sequence ID" value="AUZ87212.1"/>
    <property type="molecule type" value="Genomic_DNA"/>
</dbReference>
<feature type="domain" description="Peptidase M13 N-terminal" evidence="1">
    <location>
        <begin position="17"/>
        <end position="97"/>
    </location>
</feature>
<dbReference type="GO" id="GO:0006508">
    <property type="term" value="P:proteolysis"/>
    <property type="evidence" value="ECO:0007669"/>
    <property type="project" value="InterPro"/>
</dbReference>
<gene>
    <name evidence="2" type="ORF">CVO76_05855</name>
</gene>
<proteinExistence type="predicted"/>
<organism evidence="2 3">
    <name type="scientific">Arthrobacter agilis</name>
    <dbReference type="NCBI Taxonomy" id="37921"/>
    <lineage>
        <taxon>Bacteria</taxon>
        <taxon>Bacillati</taxon>
        <taxon>Actinomycetota</taxon>
        <taxon>Actinomycetes</taxon>
        <taxon>Micrococcales</taxon>
        <taxon>Micrococcaceae</taxon>
        <taxon>Arthrobacter</taxon>
    </lineage>
</organism>
<dbReference type="SUPFAM" id="SSF55486">
    <property type="entry name" value="Metalloproteases ('zincins'), catalytic domain"/>
    <property type="match status" value="1"/>
</dbReference>
<feature type="non-terminal residue" evidence="2">
    <location>
        <position position="103"/>
    </location>
</feature>
<evidence type="ECO:0000313" key="3">
    <source>
        <dbReference type="Proteomes" id="UP000239187"/>
    </source>
</evidence>
<dbReference type="InterPro" id="IPR008753">
    <property type="entry name" value="Peptidase_M13_N"/>
</dbReference>
<evidence type="ECO:0000259" key="1">
    <source>
        <dbReference type="Pfam" id="PF05649"/>
    </source>
</evidence>
<dbReference type="Proteomes" id="UP000239187">
    <property type="component" value="Chromosome"/>
</dbReference>
<sequence>MTISTLDPDNLDGTVRPQDDLFRHANGVWLKDAVIPDDRPLTGSFTALRDASELAVRAIIEDAASRAGTGPADGIDAKLGTLYADFMDTARVEARRATRRCGR</sequence>
<protein>
    <submittedName>
        <fullName evidence="2">Peptidase M13</fullName>
    </submittedName>
</protein>